<dbReference type="Proteomes" id="UP000004828">
    <property type="component" value="Unassembled WGS sequence"/>
</dbReference>
<dbReference type="Gene3D" id="2.60.120.260">
    <property type="entry name" value="Galactose-binding domain-like"/>
    <property type="match status" value="1"/>
</dbReference>
<gene>
    <name evidence="1" type="ORF">ROSINTL182_08721</name>
</gene>
<dbReference type="HOGENOM" id="CLU_1762771_0_0_9"/>
<dbReference type="EMBL" id="ABYJ02000211">
    <property type="protein sequence ID" value="EEU99381.1"/>
    <property type="molecule type" value="Genomic_DNA"/>
</dbReference>
<name>C7GFL4_9FIRM</name>
<dbReference type="SUPFAM" id="SSF49785">
    <property type="entry name" value="Galactose-binding domain-like"/>
    <property type="match status" value="1"/>
</dbReference>
<evidence type="ECO:0000313" key="1">
    <source>
        <dbReference type="EMBL" id="EEU99381.1"/>
    </source>
</evidence>
<feature type="non-terminal residue" evidence="1">
    <location>
        <position position="148"/>
    </location>
</feature>
<organism evidence="1 2">
    <name type="scientific">Roseburia intestinalis L1-82</name>
    <dbReference type="NCBI Taxonomy" id="536231"/>
    <lineage>
        <taxon>Bacteria</taxon>
        <taxon>Bacillati</taxon>
        <taxon>Bacillota</taxon>
        <taxon>Clostridia</taxon>
        <taxon>Lachnospirales</taxon>
        <taxon>Lachnospiraceae</taxon>
        <taxon>Roseburia</taxon>
    </lineage>
</organism>
<protein>
    <recommendedName>
        <fullName evidence="3">Glycosyl hydrolase family 2, sugar binding domain protein</fullName>
    </recommendedName>
</protein>
<evidence type="ECO:0008006" key="3">
    <source>
        <dbReference type="Google" id="ProtNLM"/>
    </source>
</evidence>
<evidence type="ECO:0000313" key="2">
    <source>
        <dbReference type="Proteomes" id="UP000004828"/>
    </source>
</evidence>
<dbReference type="InterPro" id="IPR008979">
    <property type="entry name" value="Galactose-bd-like_sf"/>
</dbReference>
<proteinExistence type="predicted"/>
<sequence length="148" mass="17315">MAFVQVVRRSMRPEEYTDLRAGWLKRFLYESKYEITDIEITDARQTGENTYEYYPGGYRRLKKGDIYFTPDGTVFFKAKVTVPKEMQGKELWLSMWTAAEIIVKVNGVYVGGMDPNRDRVLLSPYIDSGELLIEMEGYNRSKPDDERN</sequence>
<dbReference type="AlphaFoldDB" id="C7GFL4"/>
<comment type="caution">
    <text evidence="1">The sequence shown here is derived from an EMBL/GenBank/DDBJ whole genome shotgun (WGS) entry which is preliminary data.</text>
</comment>
<reference evidence="1 2" key="1">
    <citation type="submission" date="2009-08" db="EMBL/GenBank/DDBJ databases">
        <authorList>
            <person name="Weinstock G."/>
            <person name="Sodergren E."/>
            <person name="Clifton S."/>
            <person name="Fulton L."/>
            <person name="Fulton B."/>
            <person name="Courtney L."/>
            <person name="Fronick C."/>
            <person name="Harrison M."/>
            <person name="Strong C."/>
            <person name="Farmer C."/>
            <person name="Delahaunty K."/>
            <person name="Markovic C."/>
            <person name="Hall O."/>
            <person name="Minx P."/>
            <person name="Tomlinson C."/>
            <person name="Mitreva M."/>
            <person name="Nelson J."/>
            <person name="Hou S."/>
            <person name="Wollam A."/>
            <person name="Pepin K.H."/>
            <person name="Johnson M."/>
            <person name="Bhonagiri V."/>
            <person name="Nash W.E."/>
            <person name="Warren W."/>
            <person name="Chinwalla A."/>
            <person name="Mardis E.R."/>
            <person name="Wilson R.K."/>
        </authorList>
    </citation>
    <scope>NUCLEOTIDE SEQUENCE [LARGE SCALE GENOMIC DNA]</scope>
    <source>
        <strain evidence="1 2">L1-82</strain>
    </source>
</reference>
<accession>C7GFL4</accession>